<feature type="transmembrane region" description="Helical" evidence="2">
    <location>
        <begin position="127"/>
        <end position="150"/>
    </location>
</feature>
<protein>
    <recommendedName>
        <fullName evidence="4">Phytol kinase</fullName>
    </recommendedName>
</protein>
<evidence type="ECO:0000256" key="2">
    <source>
        <dbReference type="SAM" id="Phobius"/>
    </source>
</evidence>
<organism evidence="3">
    <name type="scientific">hydrothermal vent metagenome</name>
    <dbReference type="NCBI Taxonomy" id="652676"/>
    <lineage>
        <taxon>unclassified sequences</taxon>
        <taxon>metagenomes</taxon>
        <taxon>ecological metagenomes</taxon>
    </lineage>
</organism>
<evidence type="ECO:0008006" key="4">
    <source>
        <dbReference type="Google" id="ProtNLM"/>
    </source>
</evidence>
<dbReference type="InterPro" id="IPR037997">
    <property type="entry name" value="Dgk1-like"/>
</dbReference>
<feature type="compositionally biased region" description="Polar residues" evidence="1">
    <location>
        <begin position="1"/>
        <end position="10"/>
    </location>
</feature>
<gene>
    <name evidence="3" type="ORF">MNBD_PLANCTO02-171</name>
</gene>
<keyword evidence="2" id="KW-0812">Transmembrane</keyword>
<dbReference type="PANTHER" id="PTHR31303:SF1">
    <property type="entry name" value="CTP-DEPENDENT DIACYLGLYCEROL KINASE 1"/>
    <property type="match status" value="1"/>
</dbReference>
<proteinExistence type="predicted"/>
<reference evidence="3" key="1">
    <citation type="submission" date="2018-06" db="EMBL/GenBank/DDBJ databases">
        <authorList>
            <person name="Zhirakovskaya E."/>
        </authorList>
    </citation>
    <scope>NUCLEOTIDE SEQUENCE</scope>
</reference>
<dbReference type="EMBL" id="UOGL01000414">
    <property type="protein sequence ID" value="VAX40229.1"/>
    <property type="molecule type" value="Genomic_DNA"/>
</dbReference>
<feature type="transmembrane region" description="Helical" evidence="2">
    <location>
        <begin position="162"/>
        <end position="182"/>
    </location>
</feature>
<feature type="transmembrane region" description="Helical" evidence="2">
    <location>
        <begin position="188"/>
        <end position="207"/>
    </location>
</feature>
<feature type="transmembrane region" description="Helical" evidence="2">
    <location>
        <begin position="103"/>
        <end position="121"/>
    </location>
</feature>
<name>A0A3B1DD28_9ZZZZ</name>
<keyword evidence="2" id="KW-0472">Membrane</keyword>
<dbReference type="AlphaFoldDB" id="A0A3B1DD28"/>
<evidence type="ECO:0000313" key="3">
    <source>
        <dbReference type="EMBL" id="VAX40229.1"/>
    </source>
</evidence>
<feature type="transmembrane region" description="Helical" evidence="2">
    <location>
        <begin position="72"/>
        <end position="91"/>
    </location>
</feature>
<evidence type="ECO:0000256" key="1">
    <source>
        <dbReference type="SAM" id="MobiDB-lite"/>
    </source>
</evidence>
<sequence>MAGTTSSVSNRETHRLDETGTSPVETLPECGPAHGIDSREIYRKLLHGLPATFPFIFHYLTFIHHPDPIDEISLMILGPLMIVIAVAFLTLFKFVRRPGESNFVSTVISYPAAIFLTLLIFPGNSEFAAVVVVVLALGDSAACFCGQLFGQQKLPWNQEKSWMGTICFVLVSTPVATAAFYLEANNPTVSWGDAAICAFTASIMAAIAESLRMKVTDNLRVGIAAAIGVSLSATILGIMHQEVSLFRFLN</sequence>
<dbReference type="GO" id="GO:0004143">
    <property type="term" value="F:ATP-dependent diacylglycerol kinase activity"/>
    <property type="evidence" value="ECO:0007669"/>
    <property type="project" value="InterPro"/>
</dbReference>
<dbReference type="PANTHER" id="PTHR31303">
    <property type="entry name" value="CTP-DEPENDENT DIACYLGLYCEROL KINASE 1"/>
    <property type="match status" value="1"/>
</dbReference>
<feature type="transmembrane region" description="Helical" evidence="2">
    <location>
        <begin position="45"/>
        <end position="66"/>
    </location>
</feature>
<accession>A0A3B1DD28</accession>
<feature type="transmembrane region" description="Helical" evidence="2">
    <location>
        <begin position="219"/>
        <end position="240"/>
    </location>
</feature>
<feature type="region of interest" description="Disordered" evidence="1">
    <location>
        <begin position="1"/>
        <end position="30"/>
    </location>
</feature>
<keyword evidence="2" id="KW-1133">Transmembrane helix</keyword>